<evidence type="ECO:0000313" key="4">
    <source>
        <dbReference type="Proteomes" id="UP000602198"/>
    </source>
</evidence>
<dbReference type="RefSeq" id="WP_201952063.1">
    <property type="nucleotide sequence ID" value="NZ_JAERRJ010000010.1"/>
</dbReference>
<sequence length="244" mass="23721">MNTSFTMTRLACLGVAVTALGVAAADPHTARATEVAAAHDISNAIDYTAQIRGSSVVVHTAAGSLTVHNNLLQVLDRDGTLVSAVALNYQLGGLRYPIAAEIHGNEAVLTPGTQRAQAVPIASEADAVSATSIADPATENFDEAVQAADNEISLGIAVGSLIGTVLGAGVGCVAGAVVGAALMPPIFIPGAAGGCLAGIVAGAGLGVIAGTIAVGGPVVIASAVKFFTTIANPPAPAADPTAAA</sequence>
<dbReference type="InterPro" id="IPR058333">
    <property type="entry name" value="DUF8020"/>
</dbReference>
<keyword evidence="1" id="KW-0732">Signal</keyword>
<evidence type="ECO:0000256" key="1">
    <source>
        <dbReference type="SAM" id="SignalP"/>
    </source>
</evidence>
<feature type="chain" id="PRO_5046424132" description="DUF8020 domain-containing protein" evidence="1">
    <location>
        <begin position="25"/>
        <end position="244"/>
    </location>
</feature>
<keyword evidence="4" id="KW-1185">Reference proteome</keyword>
<reference evidence="3 4" key="1">
    <citation type="submission" date="2021-01" db="EMBL/GenBank/DDBJ databases">
        <title>WGS of actinomycetes isolated from Thailand.</title>
        <authorList>
            <person name="Thawai C."/>
        </authorList>
    </citation>
    <scope>NUCLEOTIDE SEQUENCE [LARGE SCALE GENOMIC DNA]</scope>
    <source>
        <strain evidence="3 4">LPG 2</strain>
    </source>
</reference>
<accession>A0ABS1MB82</accession>
<name>A0ABS1MB82_9NOCA</name>
<proteinExistence type="predicted"/>
<feature type="domain" description="DUF8020" evidence="2">
    <location>
        <begin position="45"/>
        <end position="111"/>
    </location>
</feature>
<evidence type="ECO:0000259" key="2">
    <source>
        <dbReference type="Pfam" id="PF26059"/>
    </source>
</evidence>
<gene>
    <name evidence="3" type="ORF">JK358_26265</name>
</gene>
<dbReference type="Pfam" id="PF26059">
    <property type="entry name" value="DUF8020"/>
    <property type="match status" value="1"/>
</dbReference>
<organism evidence="3 4">
    <name type="scientific">Nocardia acididurans</name>
    <dbReference type="NCBI Taxonomy" id="2802282"/>
    <lineage>
        <taxon>Bacteria</taxon>
        <taxon>Bacillati</taxon>
        <taxon>Actinomycetota</taxon>
        <taxon>Actinomycetes</taxon>
        <taxon>Mycobacteriales</taxon>
        <taxon>Nocardiaceae</taxon>
        <taxon>Nocardia</taxon>
    </lineage>
</organism>
<feature type="signal peptide" evidence="1">
    <location>
        <begin position="1"/>
        <end position="24"/>
    </location>
</feature>
<protein>
    <recommendedName>
        <fullName evidence="2">DUF8020 domain-containing protein</fullName>
    </recommendedName>
</protein>
<evidence type="ECO:0000313" key="3">
    <source>
        <dbReference type="EMBL" id="MBL1077915.1"/>
    </source>
</evidence>
<comment type="caution">
    <text evidence="3">The sequence shown here is derived from an EMBL/GenBank/DDBJ whole genome shotgun (WGS) entry which is preliminary data.</text>
</comment>
<dbReference type="EMBL" id="JAERRJ010000010">
    <property type="protein sequence ID" value="MBL1077915.1"/>
    <property type="molecule type" value="Genomic_DNA"/>
</dbReference>
<dbReference type="Proteomes" id="UP000602198">
    <property type="component" value="Unassembled WGS sequence"/>
</dbReference>